<feature type="transmembrane region" description="Helical" evidence="1">
    <location>
        <begin position="36"/>
        <end position="57"/>
    </location>
</feature>
<evidence type="ECO:0000256" key="1">
    <source>
        <dbReference type="SAM" id="Phobius"/>
    </source>
</evidence>
<dbReference type="RefSeq" id="WP_170035074.1">
    <property type="nucleotide sequence ID" value="NZ_JABDTL010000001.1"/>
</dbReference>
<keyword evidence="1" id="KW-1133">Transmembrane helix</keyword>
<proteinExistence type="predicted"/>
<keyword evidence="1" id="KW-0812">Transmembrane</keyword>
<reference evidence="2 3" key="1">
    <citation type="submission" date="2020-08" db="EMBL/GenBank/DDBJ databases">
        <title>Genomic Encyclopedia of Type Strains, Phase IV (KMG-IV): sequencing the most valuable type-strain genomes for metagenomic binning, comparative biology and taxonomic classification.</title>
        <authorList>
            <person name="Goeker M."/>
        </authorList>
    </citation>
    <scope>NUCLEOTIDE SEQUENCE [LARGE SCALE GENOMIC DNA]</scope>
    <source>
        <strain evidence="2 3">DSM 29007</strain>
    </source>
</reference>
<evidence type="ECO:0000313" key="2">
    <source>
        <dbReference type="EMBL" id="MBB6073157.1"/>
    </source>
</evidence>
<keyword evidence="1" id="KW-0472">Membrane</keyword>
<organism evidence="2 3">
    <name type="scientific">Longimicrobium terrae</name>
    <dbReference type="NCBI Taxonomy" id="1639882"/>
    <lineage>
        <taxon>Bacteria</taxon>
        <taxon>Pseudomonadati</taxon>
        <taxon>Gemmatimonadota</taxon>
        <taxon>Longimicrobiia</taxon>
        <taxon>Longimicrobiales</taxon>
        <taxon>Longimicrobiaceae</taxon>
        <taxon>Longimicrobium</taxon>
    </lineage>
</organism>
<accession>A0A841H505</accession>
<comment type="caution">
    <text evidence="2">The sequence shown here is derived from an EMBL/GenBank/DDBJ whole genome shotgun (WGS) entry which is preliminary data.</text>
</comment>
<gene>
    <name evidence="2" type="ORF">HNQ61_004824</name>
</gene>
<sequence>MSQFWTRTRIFLIVVWSATIVAEVLVYKAVQHTDNSWVLLLFLAVLVVPIVATDMTVRWVKRPARDRWARHDVAASANAPRIVVEPPAEPAPQTPPSAAI</sequence>
<feature type="transmembrane region" description="Helical" evidence="1">
    <location>
        <begin position="12"/>
        <end position="30"/>
    </location>
</feature>
<evidence type="ECO:0000313" key="3">
    <source>
        <dbReference type="Proteomes" id="UP000582837"/>
    </source>
</evidence>
<dbReference type="AlphaFoldDB" id="A0A841H505"/>
<keyword evidence="3" id="KW-1185">Reference proteome</keyword>
<protein>
    <submittedName>
        <fullName evidence="2">Type VI protein secretion system component VasK</fullName>
    </submittedName>
</protein>
<name>A0A841H505_9BACT</name>
<dbReference type="Proteomes" id="UP000582837">
    <property type="component" value="Unassembled WGS sequence"/>
</dbReference>
<dbReference type="EMBL" id="JACHIA010000021">
    <property type="protein sequence ID" value="MBB6073157.1"/>
    <property type="molecule type" value="Genomic_DNA"/>
</dbReference>